<organism evidence="1 2">
    <name type="scientific">Piloderma croceum (strain F 1598)</name>
    <dbReference type="NCBI Taxonomy" id="765440"/>
    <lineage>
        <taxon>Eukaryota</taxon>
        <taxon>Fungi</taxon>
        <taxon>Dikarya</taxon>
        <taxon>Basidiomycota</taxon>
        <taxon>Agaricomycotina</taxon>
        <taxon>Agaricomycetes</taxon>
        <taxon>Agaricomycetidae</taxon>
        <taxon>Atheliales</taxon>
        <taxon>Atheliaceae</taxon>
        <taxon>Piloderma</taxon>
    </lineage>
</organism>
<evidence type="ECO:0000313" key="1">
    <source>
        <dbReference type="EMBL" id="KIM88048.1"/>
    </source>
</evidence>
<dbReference type="OrthoDB" id="3228793at2759"/>
<dbReference type="InParanoid" id="A0A0C3BNJ4"/>
<protein>
    <submittedName>
        <fullName evidence="1">Uncharacterized protein</fullName>
    </submittedName>
</protein>
<dbReference type="EMBL" id="KN832978">
    <property type="protein sequence ID" value="KIM88048.1"/>
    <property type="molecule type" value="Genomic_DNA"/>
</dbReference>
<reference evidence="1 2" key="1">
    <citation type="submission" date="2014-04" db="EMBL/GenBank/DDBJ databases">
        <authorList>
            <consortium name="DOE Joint Genome Institute"/>
            <person name="Kuo A."/>
            <person name="Tarkka M."/>
            <person name="Buscot F."/>
            <person name="Kohler A."/>
            <person name="Nagy L.G."/>
            <person name="Floudas D."/>
            <person name="Copeland A."/>
            <person name="Barry K.W."/>
            <person name="Cichocki N."/>
            <person name="Veneault-Fourrey C."/>
            <person name="LaButti K."/>
            <person name="Lindquist E.A."/>
            <person name="Lipzen A."/>
            <person name="Lundell T."/>
            <person name="Morin E."/>
            <person name="Murat C."/>
            <person name="Sun H."/>
            <person name="Tunlid A."/>
            <person name="Henrissat B."/>
            <person name="Grigoriev I.V."/>
            <person name="Hibbett D.S."/>
            <person name="Martin F."/>
            <person name="Nordberg H.P."/>
            <person name="Cantor M.N."/>
            <person name="Hua S.X."/>
        </authorList>
    </citation>
    <scope>NUCLEOTIDE SEQUENCE [LARGE SCALE GENOMIC DNA]</scope>
    <source>
        <strain evidence="1 2">F 1598</strain>
    </source>
</reference>
<evidence type="ECO:0000313" key="2">
    <source>
        <dbReference type="Proteomes" id="UP000054166"/>
    </source>
</evidence>
<proteinExistence type="predicted"/>
<name>A0A0C3BNJ4_PILCF</name>
<sequence>MLISNILKWELTPLGLGFSIRSLSSGQYLTIEAGIYNGVPIVASPYPVSWTVQIDVHHQETVQ</sequence>
<dbReference type="Gene3D" id="2.80.10.50">
    <property type="match status" value="1"/>
</dbReference>
<dbReference type="HOGENOM" id="CLU_2886607_0_0_1"/>
<keyword evidence="2" id="KW-1185">Reference proteome</keyword>
<dbReference type="Proteomes" id="UP000054166">
    <property type="component" value="Unassembled WGS sequence"/>
</dbReference>
<accession>A0A0C3BNJ4</accession>
<gene>
    <name evidence="1" type="ORF">PILCRDRAFT_814724</name>
</gene>
<reference evidence="2" key="2">
    <citation type="submission" date="2015-01" db="EMBL/GenBank/DDBJ databases">
        <title>Evolutionary Origins and Diversification of the Mycorrhizal Mutualists.</title>
        <authorList>
            <consortium name="DOE Joint Genome Institute"/>
            <consortium name="Mycorrhizal Genomics Consortium"/>
            <person name="Kohler A."/>
            <person name="Kuo A."/>
            <person name="Nagy L.G."/>
            <person name="Floudas D."/>
            <person name="Copeland A."/>
            <person name="Barry K.W."/>
            <person name="Cichocki N."/>
            <person name="Veneault-Fourrey C."/>
            <person name="LaButti K."/>
            <person name="Lindquist E.A."/>
            <person name="Lipzen A."/>
            <person name="Lundell T."/>
            <person name="Morin E."/>
            <person name="Murat C."/>
            <person name="Riley R."/>
            <person name="Ohm R."/>
            <person name="Sun H."/>
            <person name="Tunlid A."/>
            <person name="Henrissat B."/>
            <person name="Grigoriev I.V."/>
            <person name="Hibbett D.S."/>
            <person name="Martin F."/>
        </authorList>
    </citation>
    <scope>NUCLEOTIDE SEQUENCE [LARGE SCALE GENOMIC DNA]</scope>
    <source>
        <strain evidence="2">F 1598</strain>
    </source>
</reference>
<dbReference type="AlphaFoldDB" id="A0A0C3BNJ4"/>